<dbReference type="Pfam" id="PF01582">
    <property type="entry name" value="TIR"/>
    <property type="match status" value="1"/>
</dbReference>
<dbReference type="Proteomes" id="UP001324115">
    <property type="component" value="Unassembled WGS sequence"/>
</dbReference>
<dbReference type="EMBL" id="JAXUIC010000009">
    <property type="protein sequence ID" value="KAK4573787.1"/>
    <property type="molecule type" value="Genomic_DNA"/>
</dbReference>
<reference evidence="7 8" key="1">
    <citation type="journal article" date="2023" name="G3 (Bethesda)">
        <title>A haplotype-resolved chromosome-scale genome for Quercus rubra L. provides insights into the genetics of adaptive traits for red oak species.</title>
        <authorList>
            <person name="Kapoor B."/>
            <person name="Jenkins J."/>
            <person name="Schmutz J."/>
            <person name="Zhebentyayeva T."/>
            <person name="Kuelheim C."/>
            <person name="Coggeshall M."/>
            <person name="Heim C."/>
            <person name="Lasky J.R."/>
            <person name="Leites L."/>
            <person name="Islam-Faridi N."/>
            <person name="Romero-Severson J."/>
            <person name="DeLeo V.L."/>
            <person name="Lucas S.M."/>
            <person name="Lazic D."/>
            <person name="Gailing O."/>
            <person name="Carlson J."/>
            <person name="Staton M."/>
        </authorList>
    </citation>
    <scope>NUCLEOTIDE SEQUENCE [LARGE SCALE GENOMIC DNA]</scope>
    <source>
        <strain evidence="7">Pseudo-F2</strain>
    </source>
</reference>
<dbReference type="AlphaFoldDB" id="A0AAN7ELD5"/>
<gene>
    <name evidence="7" type="ORF">RGQ29_031650</name>
</gene>
<feature type="domain" description="TIR" evidence="6">
    <location>
        <begin position="50"/>
        <end position="211"/>
    </location>
</feature>
<dbReference type="GO" id="GO:0007165">
    <property type="term" value="P:signal transduction"/>
    <property type="evidence" value="ECO:0007669"/>
    <property type="project" value="InterPro"/>
</dbReference>
<evidence type="ECO:0000256" key="2">
    <source>
        <dbReference type="ARBA" id="ARBA00022801"/>
    </source>
</evidence>
<keyword evidence="3" id="KW-0520">NAD</keyword>
<organism evidence="7 8">
    <name type="scientific">Quercus rubra</name>
    <name type="common">Northern red oak</name>
    <name type="synonym">Quercus borealis</name>
    <dbReference type="NCBI Taxonomy" id="3512"/>
    <lineage>
        <taxon>Eukaryota</taxon>
        <taxon>Viridiplantae</taxon>
        <taxon>Streptophyta</taxon>
        <taxon>Embryophyta</taxon>
        <taxon>Tracheophyta</taxon>
        <taxon>Spermatophyta</taxon>
        <taxon>Magnoliopsida</taxon>
        <taxon>eudicotyledons</taxon>
        <taxon>Gunneridae</taxon>
        <taxon>Pentapetalae</taxon>
        <taxon>rosids</taxon>
        <taxon>fabids</taxon>
        <taxon>Fagales</taxon>
        <taxon>Fagaceae</taxon>
        <taxon>Quercus</taxon>
    </lineage>
</organism>
<accession>A0AAN7ELD5</accession>
<keyword evidence="2" id="KW-0378">Hydrolase</keyword>
<feature type="signal peptide" evidence="5">
    <location>
        <begin position="1"/>
        <end position="28"/>
    </location>
</feature>
<comment type="caution">
    <text evidence="7">The sequence shown here is derived from an EMBL/GenBank/DDBJ whole genome shotgun (WGS) entry which is preliminary data.</text>
</comment>
<dbReference type="InterPro" id="IPR000157">
    <property type="entry name" value="TIR_dom"/>
</dbReference>
<evidence type="ECO:0000259" key="6">
    <source>
        <dbReference type="PROSITE" id="PS50104"/>
    </source>
</evidence>
<dbReference type="SMART" id="SM00255">
    <property type="entry name" value="TIR"/>
    <property type="match status" value="1"/>
</dbReference>
<dbReference type="PANTHER" id="PTHR32009:SF39">
    <property type="entry name" value="TIR DOMAIN-CONTAINING PROTEIN"/>
    <property type="match status" value="1"/>
</dbReference>
<evidence type="ECO:0000313" key="7">
    <source>
        <dbReference type="EMBL" id="KAK4573787.1"/>
    </source>
</evidence>
<dbReference type="EC" id="3.2.2.6" evidence="1"/>
<evidence type="ECO:0000256" key="4">
    <source>
        <dbReference type="ARBA" id="ARBA00047304"/>
    </source>
</evidence>
<evidence type="ECO:0000313" key="8">
    <source>
        <dbReference type="Proteomes" id="UP001324115"/>
    </source>
</evidence>
<keyword evidence="8" id="KW-1185">Reference proteome</keyword>
<keyword evidence="5" id="KW-0732">Signal</keyword>
<dbReference type="PANTHER" id="PTHR32009">
    <property type="entry name" value="TMV RESISTANCE PROTEIN N-LIKE"/>
    <property type="match status" value="1"/>
</dbReference>
<comment type="catalytic activity">
    <reaction evidence="4">
        <text>NAD(+) + H2O = ADP-D-ribose + nicotinamide + H(+)</text>
        <dbReference type="Rhea" id="RHEA:16301"/>
        <dbReference type="ChEBI" id="CHEBI:15377"/>
        <dbReference type="ChEBI" id="CHEBI:15378"/>
        <dbReference type="ChEBI" id="CHEBI:17154"/>
        <dbReference type="ChEBI" id="CHEBI:57540"/>
        <dbReference type="ChEBI" id="CHEBI:57967"/>
        <dbReference type="EC" id="3.2.2.6"/>
    </reaction>
    <physiologicalReaction direction="left-to-right" evidence="4">
        <dbReference type="Rhea" id="RHEA:16302"/>
    </physiologicalReaction>
</comment>
<evidence type="ECO:0000256" key="3">
    <source>
        <dbReference type="ARBA" id="ARBA00023027"/>
    </source>
</evidence>
<evidence type="ECO:0000256" key="1">
    <source>
        <dbReference type="ARBA" id="ARBA00011982"/>
    </source>
</evidence>
<evidence type="ECO:0000256" key="5">
    <source>
        <dbReference type="SAM" id="SignalP"/>
    </source>
</evidence>
<dbReference type="InterPro" id="IPR035897">
    <property type="entry name" value="Toll_tir_struct_dom_sf"/>
</dbReference>
<dbReference type="Gene3D" id="3.40.50.10140">
    <property type="entry name" value="Toll/interleukin-1 receptor homology (TIR) domain"/>
    <property type="match status" value="1"/>
</dbReference>
<proteinExistence type="predicted"/>
<name>A0AAN7ELD5_QUERU</name>
<dbReference type="FunFam" id="3.40.50.10140:FF:000007">
    <property type="entry name" value="Disease resistance protein (TIR-NBS-LRR class)"/>
    <property type="match status" value="1"/>
</dbReference>
<protein>
    <recommendedName>
        <fullName evidence="1">ADP-ribosyl cyclase/cyclic ADP-ribose hydrolase</fullName>
        <ecNumber evidence="1">3.2.2.6</ecNumber>
    </recommendedName>
</protein>
<feature type="chain" id="PRO_5042982839" description="ADP-ribosyl cyclase/cyclic ADP-ribose hydrolase" evidence="5">
    <location>
        <begin position="29"/>
        <end position="258"/>
    </location>
</feature>
<dbReference type="GO" id="GO:0061809">
    <property type="term" value="F:NAD+ nucleosidase activity, cyclic ADP-ribose generating"/>
    <property type="evidence" value="ECO:0007669"/>
    <property type="project" value="UniProtKB-EC"/>
</dbReference>
<dbReference type="PROSITE" id="PS50104">
    <property type="entry name" value="TIR"/>
    <property type="match status" value="1"/>
</dbReference>
<dbReference type="SUPFAM" id="SSF52200">
    <property type="entry name" value="Toll/Interleukin receptor TIR domain"/>
    <property type="match status" value="1"/>
</dbReference>
<sequence length="258" mass="29268">MARSFAPSLLVLATLIALVLPLLGLCAATLTHSEGQENFDTSLSTPTLTHEYDVFVSFRGNDTRTSFTAYLLDAFDRKRIRAYRDDVDLRRGGEIEPEIFNAIERSKIAVVVFSKNYATSRWCLDELVKIMECKRLLNQSVMSIFYDVSQSVVLEQKEIFAKALLNGPIDKVNNWRNVLKEAANLEGFHLEADRPEPEFIEEIVETIWKILYVESPTSTIPPSRQNDVPGQYSSLIIPQKGASSGLAERTRLFFFFSF</sequence>